<sequence>MNHVAHKINTIQETKTYNLPATASSPDGNLPIHQQVDPEVGCTQEVMESIIEYKTGQVLNLDKSAGADFMQLSKTDVLSSFNLNVTNSTNNIRTIGTNMESENPSVITYKNGDVMHTVGINKITVTQTTNTRGVISYQTTIQVMNPLNSTYQTLPLSAFNNGHIRTVNFNK</sequence>
<reference evidence="1 2" key="1">
    <citation type="journal article" date="2011" name="Appl. Environ. Microbiol.">
        <title>Complete genome sequence of the fish pathogen Flavobacterium branchiophilum.</title>
        <authorList>
            <consortium name="1:IP"/>
            <consortium name="Microbial Evolutionary Genomics,F-75015 Paris"/>
            <consortium name="France 2:CNRS"/>
            <consortium name="URA2171"/>
            <consortium name="F-75015 Paris,France 3:Unite de Virologie et Immunologie Mol."/>
            <consortium name="INRA,78352 Jouy en Josas Cedex"/>
            <consortium name="France. 4:Unite de Mathemathique"/>
            <consortium name="Informatique et Genome,INRA"/>
            <consortium name="78352 Jouy en Josas Cedex"/>
            <consortium name="France. 5:CEA/Genoscope"/>
            <consortium name="Evry"/>
            <consortium name="France"/>
            <person name="Touchon M."/>
            <person name="Barbier P."/>
            <person name="Bernardet J.F."/>
            <person name="Loux V."/>
            <person name="Vacherie B."/>
            <person name="Barbe V."/>
            <person name="Rocha E.P."/>
            <person name="Duchaud E."/>
        </authorList>
    </citation>
    <scope>NUCLEOTIDE SEQUENCE [LARGE SCALE GENOMIC DNA]</scope>
    <source>
        <strain evidence="1 2">FL-15</strain>
    </source>
</reference>
<dbReference type="HOGENOM" id="CLU_1560679_0_0_10"/>
<name>G2Z2N9_FLABF</name>
<gene>
    <name evidence="1" type="ordered locus">FBFL15_2192</name>
</gene>
<accession>G2Z2N9</accession>
<dbReference type="KEGG" id="fbr:FBFL15_2192"/>
<organism evidence="1 2">
    <name type="scientific">Flavobacterium branchiophilum (strain FL-15)</name>
    <dbReference type="NCBI Taxonomy" id="1034807"/>
    <lineage>
        <taxon>Bacteria</taxon>
        <taxon>Pseudomonadati</taxon>
        <taxon>Bacteroidota</taxon>
        <taxon>Flavobacteriia</taxon>
        <taxon>Flavobacteriales</taxon>
        <taxon>Flavobacteriaceae</taxon>
        <taxon>Flavobacterium</taxon>
    </lineage>
</organism>
<protein>
    <submittedName>
        <fullName evidence="1">Uncharacterized protein</fullName>
    </submittedName>
</protein>
<evidence type="ECO:0000313" key="1">
    <source>
        <dbReference type="EMBL" id="CCB70212.1"/>
    </source>
</evidence>
<keyword evidence="2" id="KW-1185">Reference proteome</keyword>
<dbReference type="AlphaFoldDB" id="G2Z2N9"/>
<evidence type="ECO:0000313" key="2">
    <source>
        <dbReference type="Proteomes" id="UP000009186"/>
    </source>
</evidence>
<proteinExistence type="predicted"/>
<dbReference type="STRING" id="1034807.FBFL15_2192"/>
<dbReference type="Proteomes" id="UP000009186">
    <property type="component" value="Chromosome"/>
</dbReference>
<dbReference type="EMBL" id="FQ859183">
    <property type="protein sequence ID" value="CCB70212.1"/>
    <property type="molecule type" value="Genomic_DNA"/>
</dbReference>